<evidence type="ECO:0000256" key="1">
    <source>
        <dbReference type="ARBA" id="ARBA00022884"/>
    </source>
</evidence>
<dbReference type="Proteomes" id="UP000295706">
    <property type="component" value="Unassembled WGS sequence"/>
</dbReference>
<dbReference type="Gene3D" id="3.30.70.330">
    <property type="match status" value="1"/>
</dbReference>
<reference evidence="4 5" key="1">
    <citation type="submission" date="2019-02" db="EMBL/GenBank/DDBJ databases">
        <title>Arundinibacter roseus gen. nov., sp. nov., a new member of the family Cytophagaceae.</title>
        <authorList>
            <person name="Szuroczki S."/>
            <person name="Khayer B."/>
            <person name="Sproer C."/>
            <person name="Toumi M."/>
            <person name="Szabo A."/>
            <person name="Felfoldi T."/>
            <person name="Schumann P."/>
            <person name="Toth E."/>
        </authorList>
    </citation>
    <scope>NUCLEOTIDE SEQUENCE [LARGE SCALE GENOMIC DNA]</scope>
    <source>
        <strain evidence="4 5">DMA-k-7a</strain>
    </source>
</reference>
<dbReference type="Pfam" id="PF00076">
    <property type="entry name" value="RRM_1"/>
    <property type="match status" value="1"/>
</dbReference>
<feature type="compositionally biased region" description="Gly residues" evidence="2">
    <location>
        <begin position="129"/>
        <end position="138"/>
    </location>
</feature>
<dbReference type="InterPro" id="IPR012677">
    <property type="entry name" value="Nucleotide-bd_a/b_plait_sf"/>
</dbReference>
<dbReference type="SMART" id="SM00360">
    <property type="entry name" value="RRM"/>
    <property type="match status" value="1"/>
</dbReference>
<dbReference type="InterPro" id="IPR052462">
    <property type="entry name" value="SLIRP/GR-RBP-like"/>
</dbReference>
<feature type="domain" description="RRM" evidence="3">
    <location>
        <begin position="1"/>
        <end position="79"/>
    </location>
</feature>
<feature type="compositionally biased region" description="Basic and acidic residues" evidence="2">
    <location>
        <begin position="144"/>
        <end position="178"/>
    </location>
</feature>
<keyword evidence="1" id="KW-0694">RNA-binding</keyword>
<dbReference type="AlphaFoldDB" id="A0A4R4K9R3"/>
<feature type="compositionally biased region" description="Gly residues" evidence="2">
    <location>
        <begin position="87"/>
        <end position="122"/>
    </location>
</feature>
<dbReference type="InterPro" id="IPR048289">
    <property type="entry name" value="RRM2_NsCP33-like"/>
</dbReference>
<dbReference type="SUPFAM" id="SSF54928">
    <property type="entry name" value="RNA-binding domain, RBD"/>
    <property type="match status" value="1"/>
</dbReference>
<dbReference type="PANTHER" id="PTHR48027">
    <property type="entry name" value="HETEROGENEOUS NUCLEAR RIBONUCLEOPROTEIN 87F-RELATED"/>
    <property type="match status" value="1"/>
</dbReference>
<evidence type="ECO:0000313" key="4">
    <source>
        <dbReference type="EMBL" id="TDB64574.1"/>
    </source>
</evidence>
<gene>
    <name evidence="4" type="ORF">EZE20_12960</name>
</gene>
<protein>
    <submittedName>
        <fullName evidence="4">RNA-binding protein</fullName>
    </submittedName>
</protein>
<dbReference type="InterPro" id="IPR035979">
    <property type="entry name" value="RBD_domain_sf"/>
</dbReference>
<organism evidence="4 5">
    <name type="scientific">Arundinibacter roseus</name>
    <dbReference type="NCBI Taxonomy" id="2070510"/>
    <lineage>
        <taxon>Bacteria</taxon>
        <taxon>Pseudomonadati</taxon>
        <taxon>Bacteroidota</taxon>
        <taxon>Cytophagia</taxon>
        <taxon>Cytophagales</taxon>
        <taxon>Spirosomataceae</taxon>
        <taxon>Arundinibacter</taxon>
    </lineage>
</organism>
<dbReference type="EMBL" id="SMJU01000007">
    <property type="protein sequence ID" value="TDB64574.1"/>
    <property type="molecule type" value="Genomic_DNA"/>
</dbReference>
<name>A0A4R4K9R3_9BACT</name>
<dbReference type="RefSeq" id="WP_132118255.1">
    <property type="nucleotide sequence ID" value="NZ_SMJU01000007.1"/>
</dbReference>
<evidence type="ECO:0000256" key="2">
    <source>
        <dbReference type="SAM" id="MobiDB-lite"/>
    </source>
</evidence>
<dbReference type="GO" id="GO:0003723">
    <property type="term" value="F:RNA binding"/>
    <property type="evidence" value="ECO:0007669"/>
    <property type="project" value="UniProtKB-KW"/>
</dbReference>
<comment type="caution">
    <text evidence="4">The sequence shown here is derived from an EMBL/GenBank/DDBJ whole genome shotgun (WGS) entry which is preliminary data.</text>
</comment>
<accession>A0A4R4K9R3</accession>
<keyword evidence="5" id="KW-1185">Reference proteome</keyword>
<evidence type="ECO:0000313" key="5">
    <source>
        <dbReference type="Proteomes" id="UP000295706"/>
    </source>
</evidence>
<evidence type="ECO:0000259" key="3">
    <source>
        <dbReference type="PROSITE" id="PS50102"/>
    </source>
</evidence>
<sequence length="178" mass="18550">MDIYVGSLPYKMKEAELKEIFEKYGEVVSAKIIIDKITRQSKGFGFVEMPNADEAKDAISKLNGQEVNGRSLIVNESQKTERPSGPRPGGGGGYSGSGSSGGSSGGGGYSGGGNSGGGGGYRSGNDSPRGGGSGGGSGRPFTKYNDKSSDKKWDRSSRDQDRRGGGGSKKRDWNSDFD</sequence>
<dbReference type="OrthoDB" id="9798855at2"/>
<proteinExistence type="predicted"/>
<dbReference type="CDD" id="cd21608">
    <property type="entry name" value="RRM2_NsCP33_like"/>
    <property type="match status" value="1"/>
</dbReference>
<dbReference type="InterPro" id="IPR000504">
    <property type="entry name" value="RRM_dom"/>
</dbReference>
<feature type="region of interest" description="Disordered" evidence="2">
    <location>
        <begin position="61"/>
        <end position="178"/>
    </location>
</feature>
<dbReference type="PROSITE" id="PS50102">
    <property type="entry name" value="RRM"/>
    <property type="match status" value="1"/>
</dbReference>